<accession>A0A433D4Y0</accession>
<dbReference type="OrthoDB" id="2427985at2759"/>
<sequence length="140" mass="15555">MMEEDVQASFFGSNHRHHEISTKAPSFSPSVSMYDDNDPWNTNGPVVDVLPAPMNLGSSTMGTNVLMEEEDDHPVNVASLLGSLIREKLVYVRGKHRSLLPEGPYSASIRNLRGITDKPCTSQRRMLSSSLHERVTTPTF</sequence>
<keyword evidence="2" id="KW-1185">Reference proteome</keyword>
<name>A0A433D4Y0_9FUNG</name>
<protein>
    <submittedName>
        <fullName evidence="1">Uncharacterized protein</fullName>
    </submittedName>
</protein>
<evidence type="ECO:0000313" key="2">
    <source>
        <dbReference type="Proteomes" id="UP000268093"/>
    </source>
</evidence>
<gene>
    <name evidence="1" type="ORF">BC936DRAFT_147595</name>
</gene>
<dbReference type="AlphaFoldDB" id="A0A433D4Y0"/>
<comment type="caution">
    <text evidence="1">The sequence shown here is derived from an EMBL/GenBank/DDBJ whole genome shotgun (WGS) entry which is preliminary data.</text>
</comment>
<evidence type="ECO:0000313" key="1">
    <source>
        <dbReference type="EMBL" id="RUP45906.1"/>
    </source>
</evidence>
<dbReference type="EMBL" id="RBNI01006624">
    <property type="protein sequence ID" value="RUP45906.1"/>
    <property type="molecule type" value="Genomic_DNA"/>
</dbReference>
<dbReference type="Proteomes" id="UP000268093">
    <property type="component" value="Unassembled WGS sequence"/>
</dbReference>
<reference evidence="1 2" key="1">
    <citation type="journal article" date="2018" name="New Phytol.">
        <title>Phylogenomics of Endogonaceae and evolution of mycorrhizas within Mucoromycota.</title>
        <authorList>
            <person name="Chang Y."/>
            <person name="Desiro A."/>
            <person name="Na H."/>
            <person name="Sandor L."/>
            <person name="Lipzen A."/>
            <person name="Clum A."/>
            <person name="Barry K."/>
            <person name="Grigoriev I.V."/>
            <person name="Martin F.M."/>
            <person name="Stajich J.E."/>
            <person name="Smith M.E."/>
            <person name="Bonito G."/>
            <person name="Spatafora J.W."/>
        </authorList>
    </citation>
    <scope>NUCLEOTIDE SEQUENCE [LARGE SCALE GENOMIC DNA]</scope>
    <source>
        <strain evidence="1 2">GMNB39</strain>
    </source>
</reference>
<organism evidence="1 2">
    <name type="scientific">Jimgerdemannia flammicorona</name>
    <dbReference type="NCBI Taxonomy" id="994334"/>
    <lineage>
        <taxon>Eukaryota</taxon>
        <taxon>Fungi</taxon>
        <taxon>Fungi incertae sedis</taxon>
        <taxon>Mucoromycota</taxon>
        <taxon>Mucoromycotina</taxon>
        <taxon>Endogonomycetes</taxon>
        <taxon>Endogonales</taxon>
        <taxon>Endogonaceae</taxon>
        <taxon>Jimgerdemannia</taxon>
    </lineage>
</organism>
<proteinExistence type="predicted"/>